<sequence>MNEMGSSSLLHLGDIVSLYAEGTVSGFLSTLGLVDDRSVVCPEAGDLSNPPKKFRGCVFNNNKKTNSNKCYFRLSVQNMSHEQIFSTEAILEGCKTEHELKYRHQPFKEVTYVYQVT</sequence>
<dbReference type="STRING" id="7070.A0A139WP81"/>
<reference evidence="2 3" key="1">
    <citation type="journal article" date="2008" name="Nature">
        <title>The genome of the model beetle and pest Tribolium castaneum.</title>
        <authorList>
            <consortium name="Tribolium Genome Sequencing Consortium"/>
            <person name="Richards S."/>
            <person name="Gibbs R.A."/>
            <person name="Weinstock G.M."/>
            <person name="Brown S.J."/>
            <person name="Denell R."/>
            <person name="Beeman R.W."/>
            <person name="Gibbs R."/>
            <person name="Beeman R.W."/>
            <person name="Brown S.J."/>
            <person name="Bucher G."/>
            <person name="Friedrich M."/>
            <person name="Grimmelikhuijzen C.J."/>
            <person name="Klingler M."/>
            <person name="Lorenzen M."/>
            <person name="Richards S."/>
            <person name="Roth S."/>
            <person name="Schroder R."/>
            <person name="Tautz D."/>
            <person name="Zdobnov E.M."/>
            <person name="Muzny D."/>
            <person name="Gibbs R.A."/>
            <person name="Weinstock G.M."/>
            <person name="Attaway T."/>
            <person name="Bell S."/>
            <person name="Buhay C.J."/>
            <person name="Chandrabose M.N."/>
            <person name="Chavez D."/>
            <person name="Clerk-Blankenburg K.P."/>
            <person name="Cree A."/>
            <person name="Dao M."/>
            <person name="Davis C."/>
            <person name="Chacko J."/>
            <person name="Dinh H."/>
            <person name="Dugan-Rocha S."/>
            <person name="Fowler G."/>
            <person name="Garner T.T."/>
            <person name="Garnes J."/>
            <person name="Gnirke A."/>
            <person name="Hawes A."/>
            <person name="Hernandez J."/>
            <person name="Hines S."/>
            <person name="Holder M."/>
            <person name="Hume J."/>
            <person name="Jhangiani S.N."/>
            <person name="Joshi V."/>
            <person name="Khan Z.M."/>
            <person name="Jackson L."/>
            <person name="Kovar C."/>
            <person name="Kowis A."/>
            <person name="Lee S."/>
            <person name="Lewis L.R."/>
            <person name="Margolis J."/>
            <person name="Morgan M."/>
            <person name="Nazareth L.V."/>
            <person name="Nguyen N."/>
            <person name="Okwuonu G."/>
            <person name="Parker D."/>
            <person name="Richards S."/>
            <person name="Ruiz S.J."/>
            <person name="Santibanez J."/>
            <person name="Savard J."/>
            <person name="Scherer S.E."/>
            <person name="Schneider B."/>
            <person name="Sodergren E."/>
            <person name="Tautz D."/>
            <person name="Vattahil S."/>
            <person name="Villasana D."/>
            <person name="White C.S."/>
            <person name="Wright R."/>
            <person name="Park Y."/>
            <person name="Beeman R.W."/>
            <person name="Lord J."/>
            <person name="Oppert B."/>
            <person name="Lorenzen M."/>
            <person name="Brown S."/>
            <person name="Wang L."/>
            <person name="Savard J."/>
            <person name="Tautz D."/>
            <person name="Richards S."/>
            <person name="Weinstock G."/>
            <person name="Gibbs R.A."/>
            <person name="Liu Y."/>
            <person name="Worley K."/>
            <person name="Weinstock G."/>
            <person name="Elsik C.G."/>
            <person name="Reese J.T."/>
            <person name="Elhaik E."/>
            <person name="Landan G."/>
            <person name="Graur D."/>
            <person name="Arensburger P."/>
            <person name="Atkinson P."/>
            <person name="Beeman R.W."/>
            <person name="Beidler J."/>
            <person name="Brown S.J."/>
            <person name="Demuth J.P."/>
            <person name="Drury D.W."/>
            <person name="Du Y.Z."/>
            <person name="Fujiwara H."/>
            <person name="Lorenzen M."/>
            <person name="Maselli V."/>
            <person name="Osanai M."/>
            <person name="Park Y."/>
            <person name="Robertson H.M."/>
            <person name="Tu Z."/>
            <person name="Wang J.J."/>
            <person name="Wang S."/>
            <person name="Richards S."/>
            <person name="Song H."/>
            <person name="Zhang L."/>
            <person name="Sodergren E."/>
            <person name="Werner D."/>
            <person name="Stanke M."/>
            <person name="Morgenstern B."/>
            <person name="Solovyev V."/>
            <person name="Kosarev P."/>
            <person name="Brown G."/>
            <person name="Chen H.C."/>
            <person name="Ermolaeva O."/>
            <person name="Hlavina W."/>
            <person name="Kapustin Y."/>
            <person name="Kiryutin B."/>
            <person name="Kitts P."/>
            <person name="Maglott D."/>
            <person name="Pruitt K."/>
            <person name="Sapojnikov V."/>
            <person name="Souvorov A."/>
            <person name="Mackey A.J."/>
            <person name="Waterhouse R.M."/>
            <person name="Wyder S."/>
            <person name="Zdobnov E.M."/>
            <person name="Zdobnov E.M."/>
            <person name="Wyder S."/>
            <person name="Kriventseva E.V."/>
            <person name="Kadowaki T."/>
            <person name="Bork P."/>
            <person name="Aranda M."/>
            <person name="Bao R."/>
            <person name="Beermann A."/>
            <person name="Berns N."/>
            <person name="Bolognesi R."/>
            <person name="Bonneton F."/>
            <person name="Bopp D."/>
            <person name="Brown S.J."/>
            <person name="Bucher G."/>
            <person name="Butts T."/>
            <person name="Chaumot A."/>
            <person name="Denell R.E."/>
            <person name="Ferrier D.E."/>
            <person name="Friedrich M."/>
            <person name="Gordon C.M."/>
            <person name="Jindra M."/>
            <person name="Klingler M."/>
            <person name="Lan Q."/>
            <person name="Lattorff H.M."/>
            <person name="Laudet V."/>
            <person name="von Levetsow C."/>
            <person name="Liu Z."/>
            <person name="Lutz R."/>
            <person name="Lynch J.A."/>
            <person name="da Fonseca R.N."/>
            <person name="Posnien N."/>
            <person name="Reuter R."/>
            <person name="Roth S."/>
            <person name="Savard J."/>
            <person name="Schinko J.B."/>
            <person name="Schmitt C."/>
            <person name="Schoppmeier M."/>
            <person name="Schroder R."/>
            <person name="Shippy T.D."/>
            <person name="Simonnet F."/>
            <person name="Marques-Souza H."/>
            <person name="Tautz D."/>
            <person name="Tomoyasu Y."/>
            <person name="Trauner J."/>
            <person name="Van der Zee M."/>
            <person name="Vervoort M."/>
            <person name="Wittkopp N."/>
            <person name="Wimmer E.A."/>
            <person name="Yang X."/>
            <person name="Jones A.K."/>
            <person name="Sattelle D.B."/>
            <person name="Ebert P.R."/>
            <person name="Nelson D."/>
            <person name="Scott J.G."/>
            <person name="Beeman R.W."/>
            <person name="Muthukrishnan S."/>
            <person name="Kramer K.J."/>
            <person name="Arakane Y."/>
            <person name="Beeman R.W."/>
            <person name="Zhu Q."/>
            <person name="Hogenkamp D."/>
            <person name="Dixit R."/>
            <person name="Oppert B."/>
            <person name="Jiang H."/>
            <person name="Zou Z."/>
            <person name="Marshall J."/>
            <person name="Elpidina E."/>
            <person name="Vinokurov K."/>
            <person name="Oppert C."/>
            <person name="Zou Z."/>
            <person name="Evans J."/>
            <person name="Lu Z."/>
            <person name="Zhao P."/>
            <person name="Sumathipala N."/>
            <person name="Altincicek B."/>
            <person name="Vilcinskas A."/>
            <person name="Williams M."/>
            <person name="Hultmark D."/>
            <person name="Hetru C."/>
            <person name="Jiang H."/>
            <person name="Grimmelikhuijzen C.J."/>
            <person name="Hauser F."/>
            <person name="Cazzamali G."/>
            <person name="Williamson M."/>
            <person name="Park Y."/>
            <person name="Li B."/>
            <person name="Tanaka Y."/>
            <person name="Predel R."/>
            <person name="Neupert S."/>
            <person name="Schachtner J."/>
            <person name="Verleyen P."/>
            <person name="Raible F."/>
            <person name="Bork P."/>
            <person name="Friedrich M."/>
            <person name="Walden K.K."/>
            <person name="Robertson H.M."/>
            <person name="Angeli S."/>
            <person name="Foret S."/>
            <person name="Bucher G."/>
            <person name="Schuetz S."/>
            <person name="Maleszka R."/>
            <person name="Wimmer E.A."/>
            <person name="Beeman R.W."/>
            <person name="Lorenzen M."/>
            <person name="Tomoyasu Y."/>
            <person name="Miller S.C."/>
            <person name="Grossmann D."/>
            <person name="Bucher G."/>
        </authorList>
    </citation>
    <scope>NUCLEOTIDE SEQUENCE [LARGE SCALE GENOMIC DNA]</scope>
    <source>
        <strain evidence="2 3">Georgia GA2</strain>
    </source>
</reference>
<feature type="domain" description="Inositol 1,4,5-trisphosphate/ryanodine receptor" evidence="1">
    <location>
        <begin position="6"/>
        <end position="70"/>
    </location>
</feature>
<dbReference type="Pfam" id="PF08709">
    <property type="entry name" value="Ins145_P3_rec"/>
    <property type="match status" value="1"/>
</dbReference>
<evidence type="ECO:0000259" key="1">
    <source>
        <dbReference type="Pfam" id="PF08709"/>
    </source>
</evidence>
<proteinExistence type="predicted"/>
<protein>
    <submittedName>
        <fullName evidence="2">Inositol 1,4,5-trisphosphate receptor-like Protein</fullName>
    </submittedName>
</protein>
<name>A0A139WP81_TRICA</name>
<reference evidence="2 3" key="2">
    <citation type="journal article" date="2010" name="Nucleic Acids Res.">
        <title>BeetleBase in 2010: revisions to provide comprehensive genomic information for Tribolium castaneum.</title>
        <authorList>
            <person name="Kim H.S."/>
            <person name="Murphy T."/>
            <person name="Xia J."/>
            <person name="Caragea D."/>
            <person name="Park Y."/>
            <person name="Beeman R.W."/>
            <person name="Lorenzen M.D."/>
            <person name="Butcher S."/>
            <person name="Manak J.R."/>
            <person name="Brown S.J."/>
        </authorList>
    </citation>
    <scope>GENOME REANNOTATION</scope>
    <source>
        <strain evidence="2 3">Georgia GA2</strain>
    </source>
</reference>
<accession>A0A139WP81</accession>
<dbReference type="InterPro" id="IPR014821">
    <property type="entry name" value="Ins145_P3_rcpt"/>
</dbReference>
<dbReference type="Proteomes" id="UP000007266">
    <property type="component" value="Linkage group 1"/>
</dbReference>
<dbReference type="InParanoid" id="A0A139WP81"/>
<evidence type="ECO:0000313" key="3">
    <source>
        <dbReference type="Proteomes" id="UP000007266"/>
    </source>
</evidence>
<organism evidence="2 3">
    <name type="scientific">Tribolium castaneum</name>
    <name type="common">Red flour beetle</name>
    <dbReference type="NCBI Taxonomy" id="7070"/>
    <lineage>
        <taxon>Eukaryota</taxon>
        <taxon>Metazoa</taxon>
        <taxon>Ecdysozoa</taxon>
        <taxon>Arthropoda</taxon>
        <taxon>Hexapoda</taxon>
        <taxon>Insecta</taxon>
        <taxon>Pterygota</taxon>
        <taxon>Neoptera</taxon>
        <taxon>Endopterygota</taxon>
        <taxon>Coleoptera</taxon>
        <taxon>Polyphaga</taxon>
        <taxon>Cucujiformia</taxon>
        <taxon>Tenebrionidae</taxon>
        <taxon>Tenebrionidae incertae sedis</taxon>
        <taxon>Tribolium</taxon>
    </lineage>
</organism>
<evidence type="ECO:0000313" key="2">
    <source>
        <dbReference type="EMBL" id="KYB29733.1"/>
    </source>
</evidence>
<keyword evidence="2" id="KW-0675">Receptor</keyword>
<dbReference type="EMBL" id="KQ971307">
    <property type="protein sequence ID" value="KYB29733.1"/>
    <property type="molecule type" value="Genomic_DNA"/>
</dbReference>
<dbReference type="Gene3D" id="2.80.10.50">
    <property type="match status" value="1"/>
</dbReference>
<gene>
    <name evidence="2" type="primary">AUGUSTUS-3.0.2_31521</name>
    <name evidence="2" type="ORF">TcasGA2_TC031521</name>
</gene>
<dbReference type="AlphaFoldDB" id="A0A139WP81"/>
<keyword evidence="3" id="KW-1185">Reference proteome</keyword>